<name>A0ABR3GPN3_9PEZI</name>
<comment type="caution">
    <text evidence="2">The sequence shown here is derived from an EMBL/GenBank/DDBJ whole genome shotgun (WGS) entry which is preliminary data.</text>
</comment>
<evidence type="ECO:0000313" key="3">
    <source>
        <dbReference type="Proteomes" id="UP001447188"/>
    </source>
</evidence>
<evidence type="ECO:0000256" key="1">
    <source>
        <dbReference type="SAM" id="MobiDB-lite"/>
    </source>
</evidence>
<feature type="compositionally biased region" description="Basic and acidic residues" evidence="1">
    <location>
        <begin position="81"/>
        <end position="90"/>
    </location>
</feature>
<feature type="region of interest" description="Disordered" evidence="1">
    <location>
        <begin position="1"/>
        <end position="145"/>
    </location>
</feature>
<dbReference type="PANTHER" id="PTHR34776:SF1">
    <property type="entry name" value="F17F16.3 PROTEIN"/>
    <property type="match status" value="1"/>
</dbReference>
<evidence type="ECO:0000313" key="2">
    <source>
        <dbReference type="EMBL" id="KAL0637833.1"/>
    </source>
</evidence>
<feature type="compositionally biased region" description="Basic and acidic residues" evidence="1">
    <location>
        <begin position="130"/>
        <end position="145"/>
    </location>
</feature>
<dbReference type="Proteomes" id="UP001447188">
    <property type="component" value="Unassembled WGS sequence"/>
</dbReference>
<protein>
    <submittedName>
        <fullName evidence="2">Uncharacterized protein</fullName>
    </submittedName>
</protein>
<reference evidence="2 3" key="1">
    <citation type="submission" date="2024-02" db="EMBL/GenBank/DDBJ databases">
        <title>Discinaceae phylogenomics.</title>
        <authorList>
            <person name="Dirks A.C."/>
            <person name="James T.Y."/>
        </authorList>
    </citation>
    <scope>NUCLEOTIDE SEQUENCE [LARGE SCALE GENOMIC DNA]</scope>
    <source>
        <strain evidence="2 3">ACD0624</strain>
    </source>
</reference>
<sequence>MVSTRKTPSAVSDVSEEPNIIPASPTKKSKEAADSSPTKTEPRAVAGRKRKTEELAPETTKDKKSIKQPKKVAIEEESDVDADRPKRSLKLDQTVVSDKPQKSKEERDIEKGKIGAETSDTEILEVTDTAEGKGKYAEDRSEEQLKAESRSAVSVSLAREEKVEKSSIMEKGIMYFFFRPKVVVEHAGSLDDVQRSYIVLRPLPLGAKLKDGKVQDEGNNRLIAVPKKKLPVGGYEKFLTFVEEPKISVEDLKNRVLKGSTYMTKTRGERKNSAMEPIGEGIYAITKSENERSSHLAYMLTIPETPDELQKEFGLKARGSFVVNVRNPSTPAPPQAGIPDPAEFPKEIMDEFQGLRWGALEPKHLDYKHAEVLFIGEKEIPEGGEHEAAIEEIKRLEDEDKMRVRHLNGNEAVFVDLELDKKEFAEIGSTW</sequence>
<accession>A0ABR3GPN3</accession>
<dbReference type="PANTHER" id="PTHR34776">
    <property type="entry name" value="F17F16.3 PROTEIN"/>
    <property type="match status" value="1"/>
</dbReference>
<feature type="compositionally biased region" description="Basic and acidic residues" evidence="1">
    <location>
        <begin position="51"/>
        <end position="65"/>
    </location>
</feature>
<dbReference type="EMBL" id="JBBBZM010000030">
    <property type="protein sequence ID" value="KAL0637833.1"/>
    <property type="molecule type" value="Genomic_DNA"/>
</dbReference>
<feature type="compositionally biased region" description="Polar residues" evidence="1">
    <location>
        <begin position="1"/>
        <end position="12"/>
    </location>
</feature>
<proteinExistence type="predicted"/>
<keyword evidence="3" id="KW-1185">Reference proteome</keyword>
<organism evidence="2 3">
    <name type="scientific">Discina gigas</name>
    <dbReference type="NCBI Taxonomy" id="1032678"/>
    <lineage>
        <taxon>Eukaryota</taxon>
        <taxon>Fungi</taxon>
        <taxon>Dikarya</taxon>
        <taxon>Ascomycota</taxon>
        <taxon>Pezizomycotina</taxon>
        <taxon>Pezizomycetes</taxon>
        <taxon>Pezizales</taxon>
        <taxon>Discinaceae</taxon>
        <taxon>Discina</taxon>
    </lineage>
</organism>
<gene>
    <name evidence="2" type="ORF">Q9L58_003223</name>
</gene>
<feature type="compositionally biased region" description="Basic and acidic residues" evidence="1">
    <location>
        <begin position="99"/>
        <end position="114"/>
    </location>
</feature>